<dbReference type="CDD" id="cd00093">
    <property type="entry name" value="HTH_XRE"/>
    <property type="match status" value="1"/>
</dbReference>
<dbReference type="AlphaFoldDB" id="A0A502HW33"/>
<evidence type="ECO:0000313" key="3">
    <source>
        <dbReference type="Proteomes" id="UP000317933"/>
    </source>
</evidence>
<dbReference type="SMART" id="SM00530">
    <property type="entry name" value="HTH_XRE"/>
    <property type="match status" value="1"/>
</dbReference>
<dbReference type="Gene3D" id="1.10.260.40">
    <property type="entry name" value="lambda repressor-like DNA-binding domains"/>
    <property type="match status" value="1"/>
</dbReference>
<dbReference type="Proteomes" id="UP000317933">
    <property type="component" value="Unassembled WGS sequence"/>
</dbReference>
<gene>
    <name evidence="2" type="ORF">EAH78_14105</name>
</gene>
<dbReference type="RefSeq" id="WP_140668073.1">
    <property type="nucleotide sequence ID" value="NZ_RCZE01000006.1"/>
</dbReference>
<dbReference type="GO" id="GO:0003677">
    <property type="term" value="F:DNA binding"/>
    <property type="evidence" value="ECO:0007669"/>
    <property type="project" value="InterPro"/>
</dbReference>
<protein>
    <submittedName>
        <fullName evidence="2">Transcriptional regulator</fullName>
    </submittedName>
</protein>
<organism evidence="2 3">
    <name type="scientific">Pseudomonas arsenicoxydans</name>
    <dbReference type="NCBI Taxonomy" id="702115"/>
    <lineage>
        <taxon>Bacteria</taxon>
        <taxon>Pseudomonadati</taxon>
        <taxon>Pseudomonadota</taxon>
        <taxon>Gammaproteobacteria</taxon>
        <taxon>Pseudomonadales</taxon>
        <taxon>Pseudomonadaceae</taxon>
        <taxon>Pseudomonas</taxon>
    </lineage>
</organism>
<dbReference type="InterPro" id="IPR010982">
    <property type="entry name" value="Lambda_DNA-bd_dom_sf"/>
</dbReference>
<dbReference type="SUPFAM" id="SSF47413">
    <property type="entry name" value="lambda repressor-like DNA-binding domains"/>
    <property type="match status" value="1"/>
</dbReference>
<dbReference type="PROSITE" id="PS50943">
    <property type="entry name" value="HTH_CROC1"/>
    <property type="match status" value="1"/>
</dbReference>
<dbReference type="EMBL" id="RCZE01000006">
    <property type="protein sequence ID" value="TPG77330.1"/>
    <property type="molecule type" value="Genomic_DNA"/>
</dbReference>
<accession>A0A502HW33</accession>
<feature type="domain" description="HTH cro/C1-type" evidence="1">
    <location>
        <begin position="7"/>
        <end position="60"/>
    </location>
</feature>
<evidence type="ECO:0000259" key="1">
    <source>
        <dbReference type="PROSITE" id="PS50943"/>
    </source>
</evidence>
<proteinExistence type="predicted"/>
<evidence type="ECO:0000313" key="2">
    <source>
        <dbReference type="EMBL" id="TPG77330.1"/>
    </source>
</evidence>
<name>A0A502HW33_9PSED</name>
<sequence>MTIGARLRDERARLGVSQTELANVCGIAKNTQLNYEKDERSPDAPYLLLANKAGVDVHYVLFGERLPASADLLSPLEAEVLSYFRDLSDYDKESLRRMAYAMASVGKDSTPAPRT</sequence>
<reference evidence="2 3" key="1">
    <citation type="journal article" date="2019" name="Environ. Microbiol.">
        <title>Species interactions and distinct microbial communities in high Arctic permafrost affected cryosols are associated with the CH4 and CO2 gas fluxes.</title>
        <authorList>
            <person name="Altshuler I."/>
            <person name="Hamel J."/>
            <person name="Turney S."/>
            <person name="Magnuson E."/>
            <person name="Levesque R."/>
            <person name="Greer C."/>
            <person name="Whyte L.G."/>
        </authorList>
    </citation>
    <scope>NUCLEOTIDE SEQUENCE [LARGE SCALE GENOMIC DNA]</scope>
    <source>
        <strain evidence="2 3">E3</strain>
    </source>
</reference>
<comment type="caution">
    <text evidence="2">The sequence shown here is derived from an EMBL/GenBank/DDBJ whole genome shotgun (WGS) entry which is preliminary data.</text>
</comment>
<dbReference type="InterPro" id="IPR001387">
    <property type="entry name" value="Cro/C1-type_HTH"/>
</dbReference>